<dbReference type="FunFam" id="1.10.150.380:FF:000001">
    <property type="entry name" value="Aspartyl/glutamyl-tRNA(Asn/Gln) amidotransferase subunit B"/>
    <property type="match status" value="1"/>
</dbReference>
<protein>
    <recommendedName>
        <fullName evidence="3 11">Aspartyl/glutamyl-tRNA(Asn/Gln) amidotransferase subunit B</fullName>
        <shortName evidence="11">Asp/Glu-ADT subunit B</shortName>
        <ecNumber evidence="11">6.3.5.-</ecNumber>
    </recommendedName>
</protein>
<evidence type="ECO:0000256" key="9">
    <source>
        <dbReference type="ARBA" id="ARBA00047380"/>
    </source>
</evidence>
<gene>
    <name evidence="11 13" type="primary">gatB</name>
</gene>
<evidence type="ECO:0000256" key="5">
    <source>
        <dbReference type="ARBA" id="ARBA00022741"/>
    </source>
</evidence>
<keyword evidence="5 11" id="KW-0547">Nucleotide-binding</keyword>
<dbReference type="NCBIfam" id="TIGR00133">
    <property type="entry name" value="gatB"/>
    <property type="match status" value="1"/>
</dbReference>
<dbReference type="EMBL" id="MN734804">
    <property type="protein sequence ID" value="QIE07342.1"/>
    <property type="molecule type" value="Genomic_DNA"/>
</dbReference>
<dbReference type="NCBIfam" id="NF004014">
    <property type="entry name" value="PRK05477.1-4"/>
    <property type="match status" value="1"/>
</dbReference>
<dbReference type="SUPFAM" id="SSF89095">
    <property type="entry name" value="GatB/YqeY motif"/>
    <property type="match status" value="1"/>
</dbReference>
<reference evidence="13" key="1">
    <citation type="journal article" date="2020" name="Angew. Chem. Int. Ed. Engl.">
        <title>Mining Symbionts of Spider-Transmitted Fungus Illuminates Uncharted Biosynthetic Pathways to Cytotoxic Benzolactones.</title>
        <authorList>
            <person name="Niehs S.P."/>
            <person name="Dose B."/>
            <person name="Richter S."/>
            <person name="Pidot S.J."/>
            <person name="Dahse H.-M."/>
            <person name="Stinear T.P."/>
            <person name="Hertweck C."/>
        </authorList>
    </citation>
    <scope>NUCLEOTIDE SEQUENCE</scope>
    <source>
        <strain evidence="13">B8</strain>
    </source>
</reference>
<organism evidence="13">
    <name type="scientific">Burkholderia sp. B8(2020)</name>
    <dbReference type="NCBI Taxonomy" id="2713619"/>
    <lineage>
        <taxon>Bacteria</taxon>
        <taxon>Pseudomonadati</taxon>
        <taxon>Pseudomonadota</taxon>
        <taxon>Betaproteobacteria</taxon>
        <taxon>Burkholderiales</taxon>
        <taxon>Burkholderiaceae</taxon>
        <taxon>Burkholderia</taxon>
    </lineage>
</organism>
<evidence type="ECO:0000256" key="11">
    <source>
        <dbReference type="HAMAP-Rule" id="MF_00121"/>
    </source>
</evidence>
<comment type="catalytic activity">
    <reaction evidence="9 11">
        <text>L-aspartyl-tRNA(Asn) + L-glutamine + ATP + H2O = L-asparaginyl-tRNA(Asn) + L-glutamate + ADP + phosphate + 2 H(+)</text>
        <dbReference type="Rhea" id="RHEA:14513"/>
        <dbReference type="Rhea" id="RHEA-COMP:9674"/>
        <dbReference type="Rhea" id="RHEA-COMP:9677"/>
        <dbReference type="ChEBI" id="CHEBI:15377"/>
        <dbReference type="ChEBI" id="CHEBI:15378"/>
        <dbReference type="ChEBI" id="CHEBI:29985"/>
        <dbReference type="ChEBI" id="CHEBI:30616"/>
        <dbReference type="ChEBI" id="CHEBI:43474"/>
        <dbReference type="ChEBI" id="CHEBI:58359"/>
        <dbReference type="ChEBI" id="CHEBI:78515"/>
        <dbReference type="ChEBI" id="CHEBI:78516"/>
        <dbReference type="ChEBI" id="CHEBI:456216"/>
    </reaction>
</comment>
<dbReference type="GO" id="GO:0016740">
    <property type="term" value="F:transferase activity"/>
    <property type="evidence" value="ECO:0007669"/>
    <property type="project" value="UniProtKB-KW"/>
</dbReference>
<dbReference type="Gene3D" id="1.10.150.380">
    <property type="entry name" value="GatB domain, N-terminal subdomain"/>
    <property type="match status" value="1"/>
</dbReference>
<accession>A0A6G6CWW1</accession>
<dbReference type="EC" id="6.3.5.-" evidence="11"/>
<dbReference type="InterPro" id="IPR004413">
    <property type="entry name" value="GatB"/>
</dbReference>
<comment type="subunit">
    <text evidence="2 11">Heterotrimer of A, B and C subunits.</text>
</comment>
<dbReference type="GO" id="GO:0050567">
    <property type="term" value="F:glutaminyl-tRNA synthase (glutamine-hydrolyzing) activity"/>
    <property type="evidence" value="ECO:0007669"/>
    <property type="project" value="UniProtKB-UniRule"/>
</dbReference>
<dbReference type="InterPro" id="IPR017958">
    <property type="entry name" value="Gln-tRNA_amidoTrfase_suB_CS"/>
</dbReference>
<dbReference type="HAMAP" id="MF_00121">
    <property type="entry name" value="GatB"/>
    <property type="match status" value="1"/>
</dbReference>
<dbReference type="PANTHER" id="PTHR11659">
    <property type="entry name" value="GLUTAMYL-TRNA GLN AMIDOTRANSFERASE SUBUNIT B MITOCHONDRIAL AND PROKARYOTIC PET112-RELATED"/>
    <property type="match status" value="1"/>
</dbReference>
<comment type="similarity">
    <text evidence="1 11">Belongs to the GatB/GatE family. GatB subfamily.</text>
</comment>
<dbReference type="SMART" id="SM00845">
    <property type="entry name" value="GatB_Yqey"/>
    <property type="match status" value="1"/>
</dbReference>
<sequence length="489" mass="53522">MQWEVVIGLETHAQLSTQSKIFSGASTRFGAEPNTQACAVDLALPGALPIMNRGAVERAIRFGLAIGATIAPRSVFARKNYFYPDLPKGYQISQYELPVVQGGSITIQVEANEKAGRDAYEKTIRLTRAHLEEDAGKSLHEDFAGMTGIDLNRAGTPLLEIVTEPDMRSAAEAVAYAKALHSLVVWLGICDGNMQEGSFRCDANVSVRRLGEQALGTRAEIKNLNSFRFLEEAIQYEVRRQIELIEDGGTVVQETRLYDPDRGETRSMRSKEDAHDYRYFPDPDLMPLVIDSEWIAEVRRAMPELPDAMKRRFAEQYGLPGYDAGVLTASQALAAYYEQVVSKVGVANAKMAANWVMGELASQLNRDGLDIARSPVSAAQLALVLVRIADGTISNKIGKEIFGAIWDEKATDDAAADRIIDARGLKQISDSGALEAILDEVLAANPKSVDEYRAGKDKAFNALVGQAMKATKGRANPQQVNELLKKKLS</sequence>
<dbReference type="InterPro" id="IPR023168">
    <property type="entry name" value="GatB_Yqey_C_2"/>
</dbReference>
<dbReference type="AlphaFoldDB" id="A0A6G6CWW1"/>
<evidence type="ECO:0000256" key="3">
    <source>
        <dbReference type="ARBA" id="ARBA00016923"/>
    </source>
</evidence>
<feature type="domain" description="Asn/Gln amidotransferase" evidence="12">
    <location>
        <begin position="335"/>
        <end position="488"/>
    </location>
</feature>
<dbReference type="Gene3D" id="1.10.10.410">
    <property type="match status" value="1"/>
</dbReference>
<comment type="catalytic activity">
    <reaction evidence="10 11">
        <text>L-glutamyl-tRNA(Gln) + L-glutamine + ATP + H2O = L-glutaminyl-tRNA(Gln) + L-glutamate + ADP + phosphate + H(+)</text>
        <dbReference type="Rhea" id="RHEA:17521"/>
        <dbReference type="Rhea" id="RHEA-COMP:9681"/>
        <dbReference type="Rhea" id="RHEA-COMP:9684"/>
        <dbReference type="ChEBI" id="CHEBI:15377"/>
        <dbReference type="ChEBI" id="CHEBI:15378"/>
        <dbReference type="ChEBI" id="CHEBI:29985"/>
        <dbReference type="ChEBI" id="CHEBI:30616"/>
        <dbReference type="ChEBI" id="CHEBI:43474"/>
        <dbReference type="ChEBI" id="CHEBI:58359"/>
        <dbReference type="ChEBI" id="CHEBI:78520"/>
        <dbReference type="ChEBI" id="CHEBI:78521"/>
        <dbReference type="ChEBI" id="CHEBI:456216"/>
    </reaction>
</comment>
<dbReference type="InterPro" id="IPR014746">
    <property type="entry name" value="Gln_synth/guanido_kin_cat_dom"/>
</dbReference>
<evidence type="ECO:0000256" key="6">
    <source>
        <dbReference type="ARBA" id="ARBA00022840"/>
    </source>
</evidence>
<evidence type="ECO:0000256" key="8">
    <source>
        <dbReference type="ARBA" id="ARBA00024799"/>
    </source>
</evidence>
<dbReference type="InterPro" id="IPR006075">
    <property type="entry name" value="Asn/Gln-tRNA_Trfase_suB/E_cat"/>
</dbReference>
<dbReference type="PANTHER" id="PTHR11659:SF0">
    <property type="entry name" value="GLUTAMYL-TRNA(GLN) AMIDOTRANSFERASE SUBUNIT B, MITOCHONDRIAL"/>
    <property type="match status" value="1"/>
</dbReference>
<evidence type="ECO:0000256" key="1">
    <source>
        <dbReference type="ARBA" id="ARBA00005306"/>
    </source>
</evidence>
<name>A0A6G6CWW1_9BURK</name>
<keyword evidence="6 11" id="KW-0067">ATP-binding</keyword>
<evidence type="ECO:0000256" key="10">
    <source>
        <dbReference type="ARBA" id="ARBA00047913"/>
    </source>
</evidence>
<dbReference type="PROSITE" id="PS01234">
    <property type="entry name" value="GATB"/>
    <property type="match status" value="1"/>
</dbReference>
<dbReference type="InterPro" id="IPR042114">
    <property type="entry name" value="GatB_C_1"/>
</dbReference>
<keyword evidence="13" id="KW-0808">Transferase</keyword>
<dbReference type="InterPro" id="IPR003789">
    <property type="entry name" value="Asn/Gln_tRNA_amidoTrase-B-like"/>
</dbReference>
<dbReference type="SUPFAM" id="SSF55931">
    <property type="entry name" value="Glutamine synthetase/guanido kinase"/>
    <property type="match status" value="1"/>
</dbReference>
<keyword evidence="4 11" id="KW-0436">Ligase</keyword>
<dbReference type="Pfam" id="PF02934">
    <property type="entry name" value="GatB_N"/>
    <property type="match status" value="1"/>
</dbReference>
<dbReference type="Pfam" id="PF02637">
    <property type="entry name" value="GatB_Yqey"/>
    <property type="match status" value="1"/>
</dbReference>
<dbReference type="NCBIfam" id="NF004015">
    <property type="entry name" value="PRK05477.1-5"/>
    <property type="match status" value="1"/>
</dbReference>
<evidence type="ECO:0000259" key="12">
    <source>
        <dbReference type="SMART" id="SM00845"/>
    </source>
</evidence>
<dbReference type="GO" id="GO:0070681">
    <property type="term" value="P:glutaminyl-tRNAGln biosynthesis via transamidation"/>
    <property type="evidence" value="ECO:0007669"/>
    <property type="project" value="TreeGrafter"/>
</dbReference>
<evidence type="ECO:0000256" key="7">
    <source>
        <dbReference type="ARBA" id="ARBA00022917"/>
    </source>
</evidence>
<dbReference type="NCBIfam" id="NF004012">
    <property type="entry name" value="PRK05477.1-2"/>
    <property type="match status" value="1"/>
</dbReference>
<evidence type="ECO:0000256" key="4">
    <source>
        <dbReference type="ARBA" id="ARBA00022598"/>
    </source>
</evidence>
<evidence type="ECO:0000313" key="13">
    <source>
        <dbReference type="EMBL" id="QIE07342.1"/>
    </source>
</evidence>
<dbReference type="GO" id="GO:0006412">
    <property type="term" value="P:translation"/>
    <property type="evidence" value="ECO:0007669"/>
    <property type="project" value="UniProtKB-UniRule"/>
</dbReference>
<proteinExistence type="inferred from homology"/>
<dbReference type="GO" id="GO:0005524">
    <property type="term" value="F:ATP binding"/>
    <property type="evidence" value="ECO:0007669"/>
    <property type="project" value="UniProtKB-KW"/>
</dbReference>
<evidence type="ECO:0000256" key="2">
    <source>
        <dbReference type="ARBA" id="ARBA00011123"/>
    </source>
</evidence>
<dbReference type="InterPro" id="IPR017959">
    <property type="entry name" value="Asn/Gln-tRNA_amidoTrfase_suB/E"/>
</dbReference>
<keyword evidence="7 11" id="KW-0648">Protein biosynthesis</keyword>
<dbReference type="FunFam" id="1.10.10.410:FF:000001">
    <property type="entry name" value="Aspartyl/glutamyl-tRNA(Asn/Gln) amidotransferase subunit B"/>
    <property type="match status" value="1"/>
</dbReference>
<comment type="function">
    <text evidence="8 11">Allows the formation of correctly charged Asn-tRNA(Asn) or Gln-tRNA(Gln) through the transamidation of misacylated Asp-tRNA(Asn) or Glu-tRNA(Gln) in organisms which lack either or both of asparaginyl-tRNA or glutaminyl-tRNA synthetases. The reaction takes place in the presence of glutamine and ATP through an activated phospho-Asp-tRNA(Asn) or phospho-Glu-tRNA(Gln).</text>
</comment>
<dbReference type="InterPro" id="IPR018027">
    <property type="entry name" value="Asn/Gln_amidotransferase"/>
</dbReference>